<keyword evidence="2" id="KW-1185">Reference proteome</keyword>
<name>A0A0E0LA90_ORYPU</name>
<proteinExistence type="predicted"/>
<organism evidence="1">
    <name type="scientific">Oryza punctata</name>
    <name type="common">Red rice</name>
    <dbReference type="NCBI Taxonomy" id="4537"/>
    <lineage>
        <taxon>Eukaryota</taxon>
        <taxon>Viridiplantae</taxon>
        <taxon>Streptophyta</taxon>
        <taxon>Embryophyta</taxon>
        <taxon>Tracheophyta</taxon>
        <taxon>Spermatophyta</taxon>
        <taxon>Magnoliopsida</taxon>
        <taxon>Liliopsida</taxon>
        <taxon>Poales</taxon>
        <taxon>Poaceae</taxon>
        <taxon>BOP clade</taxon>
        <taxon>Oryzoideae</taxon>
        <taxon>Oryzeae</taxon>
        <taxon>Oryzinae</taxon>
        <taxon>Oryza</taxon>
    </lineage>
</organism>
<evidence type="ECO:0000313" key="1">
    <source>
        <dbReference type="EnsemblPlants" id="OPUNC06G09810.1"/>
    </source>
</evidence>
<dbReference type="EnsemblPlants" id="OPUNC06G09810.1">
    <property type="protein sequence ID" value="OPUNC06G09810.1"/>
    <property type="gene ID" value="OPUNC06G09810"/>
</dbReference>
<dbReference type="Gramene" id="OPUNC06G09810.1">
    <property type="protein sequence ID" value="OPUNC06G09810.1"/>
    <property type="gene ID" value="OPUNC06G09810"/>
</dbReference>
<reference evidence="1" key="2">
    <citation type="submission" date="2018-05" db="EMBL/GenBank/DDBJ databases">
        <title>OpunRS2 (Oryza punctata Reference Sequence Version 2).</title>
        <authorList>
            <person name="Zhang J."/>
            <person name="Kudrna D."/>
            <person name="Lee S."/>
            <person name="Talag J."/>
            <person name="Welchert J."/>
            <person name="Wing R.A."/>
        </authorList>
    </citation>
    <scope>NUCLEOTIDE SEQUENCE [LARGE SCALE GENOMIC DNA]</scope>
</reference>
<dbReference type="AlphaFoldDB" id="A0A0E0LA90"/>
<dbReference type="HOGENOM" id="CLU_2762216_0_0_1"/>
<evidence type="ECO:0000313" key="2">
    <source>
        <dbReference type="Proteomes" id="UP000026962"/>
    </source>
</evidence>
<accession>A0A0E0LA90</accession>
<dbReference type="Proteomes" id="UP000026962">
    <property type="component" value="Chromosome 6"/>
</dbReference>
<reference evidence="1" key="1">
    <citation type="submission" date="2015-04" db="UniProtKB">
        <authorList>
            <consortium name="EnsemblPlants"/>
        </authorList>
    </citation>
    <scope>IDENTIFICATION</scope>
</reference>
<protein>
    <submittedName>
        <fullName evidence="1">Uncharacterized protein</fullName>
    </submittedName>
</protein>
<sequence length="70" mass="7884">MMHLHAYICSSHQYSIYSGIDESRFHGSFISAAAMRALDVPARAVRRFTGYIIYTSIRDEAKHTPCNCAS</sequence>